<organism evidence="1 2">
    <name type="scientific">Gimesia chilikensis</name>
    <dbReference type="NCBI Taxonomy" id="2605989"/>
    <lineage>
        <taxon>Bacteria</taxon>
        <taxon>Pseudomonadati</taxon>
        <taxon>Planctomycetota</taxon>
        <taxon>Planctomycetia</taxon>
        <taxon>Planctomycetales</taxon>
        <taxon>Planctomycetaceae</taxon>
        <taxon>Gimesia</taxon>
    </lineage>
</organism>
<reference evidence="1 2" key="1">
    <citation type="submission" date="2019-02" db="EMBL/GenBank/DDBJ databases">
        <title>Deep-cultivation of Planctomycetes and their phenomic and genomic characterization uncovers novel biology.</title>
        <authorList>
            <person name="Wiegand S."/>
            <person name="Jogler M."/>
            <person name="Boedeker C."/>
            <person name="Pinto D."/>
            <person name="Vollmers J."/>
            <person name="Rivas-Marin E."/>
            <person name="Kohn T."/>
            <person name="Peeters S.H."/>
            <person name="Heuer A."/>
            <person name="Rast P."/>
            <person name="Oberbeckmann S."/>
            <person name="Bunk B."/>
            <person name="Jeske O."/>
            <person name="Meyerdierks A."/>
            <person name="Storesund J.E."/>
            <person name="Kallscheuer N."/>
            <person name="Luecker S."/>
            <person name="Lage O.M."/>
            <person name="Pohl T."/>
            <person name="Merkel B.J."/>
            <person name="Hornburger P."/>
            <person name="Mueller R.-W."/>
            <person name="Bruemmer F."/>
            <person name="Labrenz M."/>
            <person name="Spormann A.M."/>
            <person name="Op den Camp H."/>
            <person name="Overmann J."/>
            <person name="Amann R."/>
            <person name="Jetten M.S.M."/>
            <person name="Mascher T."/>
            <person name="Medema M.H."/>
            <person name="Devos D.P."/>
            <person name="Kaster A.-K."/>
            <person name="Ovreas L."/>
            <person name="Rohde M."/>
            <person name="Galperin M.Y."/>
            <person name="Jogler C."/>
        </authorList>
    </citation>
    <scope>NUCLEOTIDE SEQUENCE [LARGE SCALE GENOMIC DNA]</scope>
    <source>
        <strain evidence="1 2">V6</strain>
    </source>
</reference>
<name>A0A517W974_9PLAN</name>
<dbReference type="EMBL" id="CP036347">
    <property type="protein sequence ID" value="QDU01821.1"/>
    <property type="molecule type" value="Genomic_DNA"/>
</dbReference>
<dbReference type="AlphaFoldDB" id="A0A517W974"/>
<gene>
    <name evidence="1" type="ORF">V6x_15040</name>
</gene>
<dbReference type="RefSeq" id="WP_145038110.1">
    <property type="nucleotide sequence ID" value="NZ_CP036347.1"/>
</dbReference>
<evidence type="ECO:0000313" key="1">
    <source>
        <dbReference type="EMBL" id="QDU01821.1"/>
    </source>
</evidence>
<accession>A0A517W974</accession>
<dbReference type="Proteomes" id="UP000320722">
    <property type="component" value="Chromosome"/>
</dbReference>
<evidence type="ECO:0000313" key="2">
    <source>
        <dbReference type="Proteomes" id="UP000320722"/>
    </source>
</evidence>
<sequence>MTDLDWPRLYFLNCTITSSCRTSCLTHDLNHDSAGYWNFPTGPAVQAGIDVRLSTLRQCIDHELIEVYSDEWLHDDKIRTEGAIAANDPRLEDEVFLRHSRAVATQKGHTLWETEFQPDWQRYWRMDSVYQHNSANTLTFYVEYASNNILEDLLKWLPELLKLNTQYGLKKEGCHVYFRSQVTNWKILSQVKVITWKGIIDDPLFANQLLSRTETESGSESPDLLTRFQSGELIADRSQQQALHVLSRLSRKWNYSDLTTSEKSTPISRYCNEDDQYELDSILLTEQYHTSTINKTEVDCIDWVRLWLLNCIVSMRDRTSFLTHEIHRHSWGTWQFPEGPAFQVNHKTRISKLRHCIEEGLISVYPDSWLEDSRFINADTIPADDPRLDDEEFLKHTEAIVTSRGHALWESEFQPDWNRFWKLTNKQTDEESGERLHTVVYASNEIRDELRYWLPRENRLATQTELISESCHTCFRYQATKWKVIPQVKVITWRSSPYFSELDRLKKLCLGTNDETEKEKIRYAVAELFNKEEQSHDRDLNQLYRLSAKWDCDSKSMPVLIHRPID</sequence>
<protein>
    <submittedName>
        <fullName evidence="1">Uncharacterized protein</fullName>
    </submittedName>
</protein>
<proteinExistence type="predicted"/>